<accession>A0A6M1LPY3</accession>
<evidence type="ECO:0000313" key="2">
    <source>
        <dbReference type="EMBL" id="NGM22092.1"/>
    </source>
</evidence>
<gene>
    <name evidence="2" type="ORF">G3576_18885</name>
</gene>
<feature type="compositionally biased region" description="Low complexity" evidence="1">
    <location>
        <begin position="173"/>
        <end position="184"/>
    </location>
</feature>
<feature type="region of interest" description="Disordered" evidence="1">
    <location>
        <begin position="135"/>
        <end position="247"/>
    </location>
</feature>
<proteinExistence type="predicted"/>
<name>A0A6M1LPY3_9PROT</name>
<protein>
    <submittedName>
        <fullName evidence="2">Uncharacterized protein</fullName>
    </submittedName>
</protein>
<evidence type="ECO:0000313" key="3">
    <source>
        <dbReference type="Proteomes" id="UP000475385"/>
    </source>
</evidence>
<sequence length="247" mass="24816">MVQRIFAPNTAITGAVMAAAPSTTLPAAPRRRLPSPMLGLALLATACSGDLSSVGSSLSAGFDSLWSPFMGPTNVVASDSLTVQRVRGGNPAVEPLVPEAGNVWPAEEAPRPTLLGGPDEAMRNIPAYRPALIDGAAPATSPVPTPGDQPRPTRRGSSTPPGSLGAPGDFARSPATPAAPGALSSPPPRVEGRALTTPSGQAVTGTAGTPRVQGYTGPQGGGAVVRDGNVETWIGPDGRTSTRIVPN</sequence>
<reference evidence="2 3" key="1">
    <citation type="submission" date="2020-03" db="EMBL/GenBank/DDBJ databases">
        <title>Roseomonas stagni sp. nov., isolated from pond water in Japan.</title>
        <authorList>
            <person name="Furuhata K."/>
            <person name="Miyamoto H."/>
            <person name="Goto K."/>
        </authorList>
    </citation>
    <scope>NUCLEOTIDE SEQUENCE [LARGE SCALE GENOMIC DNA]</scope>
    <source>
        <strain evidence="2 3">PeD5</strain>
    </source>
</reference>
<feature type="compositionally biased region" description="Polar residues" evidence="1">
    <location>
        <begin position="196"/>
        <end position="207"/>
    </location>
</feature>
<organism evidence="2 3">
    <name type="scientific">Falsiroseomonas algicola</name>
    <dbReference type="NCBI Taxonomy" id="2716930"/>
    <lineage>
        <taxon>Bacteria</taxon>
        <taxon>Pseudomonadati</taxon>
        <taxon>Pseudomonadota</taxon>
        <taxon>Alphaproteobacteria</taxon>
        <taxon>Acetobacterales</taxon>
        <taxon>Roseomonadaceae</taxon>
        <taxon>Falsiroseomonas</taxon>
    </lineage>
</organism>
<dbReference type="EMBL" id="JAAIKB010000008">
    <property type="protein sequence ID" value="NGM22092.1"/>
    <property type="molecule type" value="Genomic_DNA"/>
</dbReference>
<comment type="caution">
    <text evidence="2">The sequence shown here is derived from an EMBL/GenBank/DDBJ whole genome shotgun (WGS) entry which is preliminary data.</text>
</comment>
<evidence type="ECO:0000256" key="1">
    <source>
        <dbReference type="SAM" id="MobiDB-lite"/>
    </source>
</evidence>
<dbReference type="RefSeq" id="WP_164696002.1">
    <property type="nucleotide sequence ID" value="NZ_JAAIKB010000008.1"/>
</dbReference>
<dbReference type="AlphaFoldDB" id="A0A6M1LPY3"/>
<dbReference type="Proteomes" id="UP000475385">
    <property type="component" value="Unassembled WGS sequence"/>
</dbReference>
<keyword evidence="3" id="KW-1185">Reference proteome</keyword>